<accession>A0A7E4WE04</accession>
<keyword evidence="1" id="KW-0812">Transmembrane</keyword>
<evidence type="ECO:0000313" key="2">
    <source>
        <dbReference type="Proteomes" id="UP000492821"/>
    </source>
</evidence>
<keyword evidence="1" id="KW-0472">Membrane</keyword>
<name>A0A7E4WE04_PANRE</name>
<feature type="transmembrane region" description="Helical" evidence="1">
    <location>
        <begin position="9"/>
        <end position="28"/>
    </location>
</feature>
<organism evidence="2 3">
    <name type="scientific">Panagrellus redivivus</name>
    <name type="common">Microworm</name>
    <dbReference type="NCBI Taxonomy" id="6233"/>
    <lineage>
        <taxon>Eukaryota</taxon>
        <taxon>Metazoa</taxon>
        <taxon>Ecdysozoa</taxon>
        <taxon>Nematoda</taxon>
        <taxon>Chromadorea</taxon>
        <taxon>Rhabditida</taxon>
        <taxon>Tylenchina</taxon>
        <taxon>Panagrolaimomorpha</taxon>
        <taxon>Panagrolaimoidea</taxon>
        <taxon>Panagrolaimidae</taxon>
        <taxon>Panagrellus</taxon>
    </lineage>
</organism>
<dbReference type="AlphaFoldDB" id="A0A7E4WE04"/>
<feature type="transmembrane region" description="Helical" evidence="1">
    <location>
        <begin position="40"/>
        <end position="65"/>
    </location>
</feature>
<feature type="transmembrane region" description="Helical" evidence="1">
    <location>
        <begin position="102"/>
        <end position="120"/>
    </location>
</feature>
<keyword evidence="1" id="KW-1133">Transmembrane helix</keyword>
<proteinExistence type="predicted"/>
<reference evidence="2" key="1">
    <citation type="journal article" date="2013" name="Genetics">
        <title>The draft genome and transcriptome of Panagrellus redivivus are shaped by the harsh demands of a free-living lifestyle.</title>
        <authorList>
            <person name="Srinivasan J."/>
            <person name="Dillman A.R."/>
            <person name="Macchietto M.G."/>
            <person name="Heikkinen L."/>
            <person name="Lakso M."/>
            <person name="Fracchia K.M."/>
            <person name="Antoshechkin I."/>
            <person name="Mortazavi A."/>
            <person name="Wong G."/>
            <person name="Sternberg P.W."/>
        </authorList>
    </citation>
    <scope>NUCLEOTIDE SEQUENCE [LARGE SCALE GENOMIC DNA]</scope>
    <source>
        <strain evidence="2">MT8872</strain>
    </source>
</reference>
<keyword evidence="2" id="KW-1185">Reference proteome</keyword>
<evidence type="ECO:0000313" key="3">
    <source>
        <dbReference type="WBParaSite" id="Pan_g9577.t1"/>
    </source>
</evidence>
<reference evidence="3" key="2">
    <citation type="submission" date="2020-10" db="UniProtKB">
        <authorList>
            <consortium name="WormBaseParasite"/>
        </authorList>
    </citation>
    <scope>IDENTIFICATION</scope>
</reference>
<dbReference type="WBParaSite" id="Pan_g9577.t1">
    <property type="protein sequence ID" value="Pan_g9577.t1"/>
    <property type="gene ID" value="Pan_g9577"/>
</dbReference>
<sequence>MVFTTKDQHFIALASVHFIIATCFFIFITELVHSPNTDSVIVVAIFIGGAVLHFCAAAFGCVIASKKLKSLTKDHHCIVLALDLLPLIIETVTAAIVGCVEIAGGSGLVILFNLFAIYVINEHCRTGINPDYVDGYVPPTFWQKTLAILSNHFDAVGQQMGYLERERRWPKFGNNRSHLVFLEMRPIVASRLPITSDVALHHFIASNQTKPPYLIHHSRK</sequence>
<dbReference type="Proteomes" id="UP000492821">
    <property type="component" value="Unassembled WGS sequence"/>
</dbReference>
<protein>
    <submittedName>
        <fullName evidence="3">Uncharacterized protein</fullName>
    </submittedName>
</protein>
<evidence type="ECO:0000256" key="1">
    <source>
        <dbReference type="SAM" id="Phobius"/>
    </source>
</evidence>
<feature type="transmembrane region" description="Helical" evidence="1">
    <location>
        <begin position="77"/>
        <end position="96"/>
    </location>
</feature>